<comment type="caution">
    <text evidence="2">The sequence shown here is derived from an EMBL/GenBank/DDBJ whole genome shotgun (WGS) entry which is preliminary data.</text>
</comment>
<dbReference type="Pfam" id="PF20619">
    <property type="entry name" value="DUF6804"/>
    <property type="match status" value="1"/>
</dbReference>
<evidence type="ECO:0000256" key="1">
    <source>
        <dbReference type="SAM" id="Phobius"/>
    </source>
</evidence>
<dbReference type="Proteomes" id="UP000295668">
    <property type="component" value="Unassembled WGS sequence"/>
</dbReference>
<keyword evidence="1" id="KW-1133">Transmembrane helix</keyword>
<reference evidence="2 3" key="1">
    <citation type="submission" date="2019-02" db="EMBL/GenBank/DDBJ databases">
        <title>Pedobacter sp. nov., a novel speices isolated from soil of pinguins habitat in Antarcitica.</title>
        <authorList>
            <person name="He R.-H."/>
        </authorList>
    </citation>
    <scope>NUCLEOTIDE SEQUENCE [LARGE SCALE GENOMIC DNA]</scope>
    <source>
        <strain evidence="2 3">E01020</strain>
    </source>
</reference>
<keyword evidence="3" id="KW-1185">Reference proteome</keyword>
<dbReference type="EMBL" id="SJCY01000001">
    <property type="protein sequence ID" value="TDG37556.1"/>
    <property type="molecule type" value="Genomic_DNA"/>
</dbReference>
<keyword evidence="1" id="KW-0812">Transmembrane</keyword>
<evidence type="ECO:0000313" key="3">
    <source>
        <dbReference type="Proteomes" id="UP000295668"/>
    </source>
</evidence>
<dbReference type="OrthoDB" id="1082986at2"/>
<dbReference type="AlphaFoldDB" id="A0A4R5MPJ7"/>
<accession>A0A4R5MPJ7</accession>
<organism evidence="2 3">
    <name type="scientific">Pedobacter changchengzhani</name>
    <dbReference type="NCBI Taxonomy" id="2529274"/>
    <lineage>
        <taxon>Bacteria</taxon>
        <taxon>Pseudomonadati</taxon>
        <taxon>Bacteroidota</taxon>
        <taxon>Sphingobacteriia</taxon>
        <taxon>Sphingobacteriales</taxon>
        <taxon>Sphingobacteriaceae</taxon>
        <taxon>Pedobacter</taxon>
    </lineage>
</organism>
<feature type="transmembrane region" description="Helical" evidence="1">
    <location>
        <begin position="52"/>
        <end position="69"/>
    </location>
</feature>
<protein>
    <submittedName>
        <fullName evidence="2">Uncharacterized protein</fullName>
    </submittedName>
</protein>
<dbReference type="InterPro" id="IPR046548">
    <property type="entry name" value="DUF6804"/>
</dbReference>
<name>A0A4R5MPJ7_9SPHI</name>
<sequence>MPKLVKTILAILLFLCLLNMPYGYYELVRFVAMIAFAYLAYEANRGKKQTEVIVYIGLALLFQPFFKIALGRGLWNVLDVIVGVGLVTSLFIKPKQQDDLKNNSDHL</sequence>
<evidence type="ECO:0000313" key="2">
    <source>
        <dbReference type="EMBL" id="TDG37556.1"/>
    </source>
</evidence>
<gene>
    <name evidence="2" type="ORF">EZJ43_00220</name>
</gene>
<dbReference type="RefSeq" id="WP_133260645.1">
    <property type="nucleotide sequence ID" value="NZ_SJCY01000001.1"/>
</dbReference>
<keyword evidence="1" id="KW-0472">Membrane</keyword>
<feature type="transmembrane region" description="Helical" evidence="1">
    <location>
        <begin position="75"/>
        <end position="92"/>
    </location>
</feature>
<proteinExistence type="predicted"/>